<accession>A0ABM1VZF5</accession>
<dbReference type="Gene3D" id="1.25.10.10">
    <property type="entry name" value="Leucine-rich Repeat Variant"/>
    <property type="match status" value="1"/>
</dbReference>
<evidence type="ECO:0000313" key="6">
    <source>
        <dbReference type="RefSeq" id="XP_035827799.1"/>
    </source>
</evidence>
<dbReference type="RefSeq" id="XP_035827796.1">
    <property type="nucleotide sequence ID" value="XM_035971903.1"/>
</dbReference>
<keyword evidence="1" id="KW-1185">Reference proteome</keyword>
<dbReference type="InterPro" id="IPR016024">
    <property type="entry name" value="ARM-type_fold"/>
</dbReference>
<evidence type="ECO:0000313" key="2">
    <source>
        <dbReference type="RefSeq" id="XP_035827795.1"/>
    </source>
</evidence>
<dbReference type="RefSeq" id="XP_035827797.1">
    <property type="nucleotide sequence ID" value="XM_035971904.1"/>
</dbReference>
<dbReference type="RefSeq" id="XP_035827795.1">
    <property type="nucleotide sequence ID" value="XM_035971902.1"/>
</dbReference>
<organism evidence="1 5">
    <name type="scientific">Aplysia californica</name>
    <name type="common">California sea hare</name>
    <dbReference type="NCBI Taxonomy" id="6500"/>
    <lineage>
        <taxon>Eukaryota</taxon>
        <taxon>Metazoa</taxon>
        <taxon>Spiralia</taxon>
        <taxon>Lophotrochozoa</taxon>
        <taxon>Mollusca</taxon>
        <taxon>Gastropoda</taxon>
        <taxon>Heterobranchia</taxon>
        <taxon>Euthyneura</taxon>
        <taxon>Tectipleura</taxon>
        <taxon>Aplysiida</taxon>
        <taxon>Aplysioidea</taxon>
        <taxon>Aplysiidae</taxon>
        <taxon>Aplysia</taxon>
    </lineage>
</organism>
<protein>
    <submittedName>
        <fullName evidence="2">Uncharacterized protein LOC101846602 isoform X1</fullName>
    </submittedName>
    <submittedName>
        <fullName evidence="3">Uncharacterized protein LOC101846602 isoform X2</fullName>
    </submittedName>
    <submittedName>
        <fullName evidence="4">Uncharacterized protein LOC101846602 isoform X3</fullName>
    </submittedName>
    <submittedName>
        <fullName evidence="5">Uncharacterized protein LOC101846602 isoform X4</fullName>
    </submittedName>
    <submittedName>
        <fullName evidence="6">Uncharacterized protein LOC101846602 isoform X5</fullName>
    </submittedName>
</protein>
<dbReference type="RefSeq" id="XP_035827799.1">
    <property type="nucleotide sequence ID" value="XM_035971906.1"/>
</dbReference>
<gene>
    <name evidence="2 3 4 5 6" type="primary">LOC101846602</name>
</gene>
<name>A0ABM1VZF5_APLCA</name>
<dbReference type="Proteomes" id="UP000694888">
    <property type="component" value="Unplaced"/>
</dbReference>
<evidence type="ECO:0000313" key="5">
    <source>
        <dbReference type="RefSeq" id="XP_035827798.1"/>
    </source>
</evidence>
<dbReference type="GeneID" id="101846602"/>
<sequence length="133" mass="15729">MMDDDDYKPKPTELKVNEALRLCRDTTDIDVIIELTKHQHPQVRQVALREMCPCRVKKDLSDFWNRVFEMLADDAENVRYQVLHTLCDGSPSHLEERIAEALEHFNRDPSTKIRRQAHRALTAYRRTGKWNIL</sequence>
<evidence type="ECO:0000313" key="4">
    <source>
        <dbReference type="RefSeq" id="XP_035827797.1"/>
    </source>
</evidence>
<dbReference type="InterPro" id="IPR011989">
    <property type="entry name" value="ARM-like"/>
</dbReference>
<reference evidence="2 3" key="1">
    <citation type="submission" date="2025-05" db="UniProtKB">
        <authorList>
            <consortium name="RefSeq"/>
        </authorList>
    </citation>
    <scope>IDENTIFICATION</scope>
</reference>
<evidence type="ECO:0000313" key="3">
    <source>
        <dbReference type="RefSeq" id="XP_035827796.1"/>
    </source>
</evidence>
<proteinExistence type="predicted"/>
<dbReference type="RefSeq" id="XP_035827798.1">
    <property type="nucleotide sequence ID" value="XM_035971905.1"/>
</dbReference>
<dbReference type="SUPFAM" id="SSF48371">
    <property type="entry name" value="ARM repeat"/>
    <property type="match status" value="1"/>
</dbReference>
<evidence type="ECO:0000313" key="1">
    <source>
        <dbReference type="Proteomes" id="UP000694888"/>
    </source>
</evidence>